<dbReference type="InterPro" id="IPR001451">
    <property type="entry name" value="Hexapep"/>
</dbReference>
<dbReference type="RefSeq" id="WP_015389097.1">
    <property type="nucleotide sequence ID" value="NC_020283.1"/>
</dbReference>
<dbReference type="CDD" id="cd03352">
    <property type="entry name" value="LbH_LpxD"/>
    <property type="match status" value="1"/>
</dbReference>
<dbReference type="AlphaFoldDB" id="M1LPM6"/>
<dbReference type="NCBIfam" id="NF002060">
    <property type="entry name" value="PRK00892.1"/>
    <property type="match status" value="1"/>
</dbReference>
<evidence type="ECO:0000259" key="8">
    <source>
        <dbReference type="Pfam" id="PF04613"/>
    </source>
</evidence>
<feature type="active site" description="Proton acceptor" evidence="7">
    <location>
        <position position="269"/>
    </location>
</feature>
<dbReference type="InterPro" id="IPR020573">
    <property type="entry name" value="UDP_GlcNAc_AcTrfase_non-rep"/>
</dbReference>
<dbReference type="eggNOG" id="COG1044">
    <property type="taxonomic scope" value="Bacteria"/>
</dbReference>
<dbReference type="UniPathway" id="UPA00973"/>
<evidence type="ECO:0000256" key="7">
    <source>
        <dbReference type="HAMAP-Rule" id="MF_00523"/>
    </source>
</evidence>
<comment type="subunit">
    <text evidence="7">Homotrimer.</text>
</comment>
<dbReference type="GO" id="GO:0103118">
    <property type="term" value="F:UDP-3-O-[(3R)-3-hydroxyacyl]-glucosamine N-acyltransferase activity"/>
    <property type="evidence" value="ECO:0007669"/>
    <property type="project" value="UniProtKB-EC"/>
</dbReference>
<comment type="catalytic activity">
    <reaction evidence="7">
        <text>a UDP-3-O-[(3R)-3-hydroxyacyl]-alpha-D-glucosamine + a (3R)-hydroxyacyl-[ACP] = a UDP-2-N,3-O-bis[(3R)-3-hydroxyacyl]-alpha-D-glucosamine + holo-[ACP] + H(+)</text>
        <dbReference type="Rhea" id="RHEA:53836"/>
        <dbReference type="Rhea" id="RHEA-COMP:9685"/>
        <dbReference type="Rhea" id="RHEA-COMP:9945"/>
        <dbReference type="ChEBI" id="CHEBI:15378"/>
        <dbReference type="ChEBI" id="CHEBI:64479"/>
        <dbReference type="ChEBI" id="CHEBI:78827"/>
        <dbReference type="ChEBI" id="CHEBI:137740"/>
        <dbReference type="ChEBI" id="CHEBI:137748"/>
        <dbReference type="EC" id="2.3.1.191"/>
    </reaction>
</comment>
<keyword evidence="1 7" id="KW-0444">Lipid biosynthesis</keyword>
<dbReference type="HAMAP" id="MF_00523">
    <property type="entry name" value="LpxD"/>
    <property type="match status" value="1"/>
</dbReference>
<evidence type="ECO:0000256" key="3">
    <source>
        <dbReference type="ARBA" id="ARBA00022679"/>
    </source>
</evidence>
<dbReference type="HOGENOM" id="CLU_049865_0_1_4"/>
<evidence type="ECO:0000256" key="6">
    <source>
        <dbReference type="ARBA" id="ARBA00023315"/>
    </source>
</evidence>
<proteinExistence type="inferred from homology"/>
<dbReference type="PANTHER" id="PTHR43378">
    <property type="entry name" value="UDP-3-O-ACYLGLUCOSAMINE N-ACYLTRANSFERASE"/>
    <property type="match status" value="1"/>
</dbReference>
<evidence type="ECO:0000256" key="4">
    <source>
        <dbReference type="ARBA" id="ARBA00022737"/>
    </source>
</evidence>
<keyword evidence="10" id="KW-1185">Reference proteome</keyword>
<gene>
    <name evidence="7" type="primary">lpxD</name>
    <name evidence="9" type="ORF">CDEE_0589</name>
</gene>
<reference evidence="9 10" key="1">
    <citation type="journal article" date="2013" name="Genome Biol. Evol.">
        <title>Genome evolution and phylogenomic analysis of candidatus kinetoplastibacterium, the betaproteobacterial endosymbionts of strigomonas and angomonas.</title>
        <authorList>
            <person name="Alves J.M."/>
            <person name="Serrano M.G."/>
            <person name="Maia da Silva F."/>
            <person name="Voegtly L.J."/>
            <person name="Matveyev A.V."/>
            <person name="Teixeira M.M."/>
            <person name="Camargo E.P."/>
            <person name="Buck G.A."/>
        </authorList>
    </citation>
    <scope>NUCLEOTIDE SEQUENCE [LARGE SCALE GENOMIC DNA]</scope>
    <source>
        <strain evidence="9 10">TCC036E</strain>
    </source>
</reference>
<organism evidence="9 10">
    <name type="scientific">Candidatus Kinetoplastidibacterium crithidiae TCC036E</name>
    <dbReference type="NCBI Taxonomy" id="1208918"/>
    <lineage>
        <taxon>Bacteria</taxon>
        <taxon>Pseudomonadati</taxon>
        <taxon>Pseudomonadota</taxon>
        <taxon>Betaproteobacteria</taxon>
        <taxon>Candidatus Kinetoplastidibacterium</taxon>
    </lineage>
</organism>
<evidence type="ECO:0000256" key="1">
    <source>
        <dbReference type="ARBA" id="ARBA00022516"/>
    </source>
</evidence>
<comment type="similarity">
    <text evidence="7">Belongs to the transferase hexapeptide repeat family. LpxD subfamily.</text>
</comment>
<dbReference type="EC" id="2.3.1.191" evidence="7"/>
<sequence>MPLILDEHNAISIIKLMESVNTTGIKWHIISKVENDTIFVRGISTLLSASSCDISFFSNYRYLNDIYKTQACVVIIEEKFYKHVENIESKNIQCFIISDNAYLLYTRIAQWFNNFISNICMMGRNIDRTSIISTQVNIGKNVVIGPYCVIEENVEIGDNSIIGAFSLIGSGVKIGSNCRFFPRVTLYKNVCIGNNNIFHSGVVIGSDGFGYAQDHSGNNFSWSKIPHFGTVLIGNNVEIGANTTIDRGSLDSTVISDGVKIDNQVMIGHNVTVNESTAIAACVGIAGSTMIGKRCIIGGAAMISGHLNIVDDVHIAGGTAVISNITKAGRYAGVYPYSSHIEWQKNAPIISHLAKLRKMIMFPHSNN</sequence>
<dbReference type="NCBIfam" id="TIGR01853">
    <property type="entry name" value="lipid_A_lpxD"/>
    <property type="match status" value="1"/>
</dbReference>
<dbReference type="InterPro" id="IPR011004">
    <property type="entry name" value="Trimer_LpxA-like_sf"/>
</dbReference>
<evidence type="ECO:0000313" key="10">
    <source>
        <dbReference type="Proteomes" id="UP000011686"/>
    </source>
</evidence>
<dbReference type="SUPFAM" id="SSF51161">
    <property type="entry name" value="Trimeric LpxA-like enzymes"/>
    <property type="match status" value="1"/>
</dbReference>
<dbReference type="GO" id="GO:0009245">
    <property type="term" value="P:lipid A biosynthetic process"/>
    <property type="evidence" value="ECO:0007669"/>
    <property type="project" value="UniProtKB-UniRule"/>
</dbReference>
<dbReference type="PANTHER" id="PTHR43378:SF2">
    <property type="entry name" value="UDP-3-O-ACYLGLUCOSAMINE N-ACYLTRANSFERASE 1, MITOCHONDRIAL-RELATED"/>
    <property type="match status" value="1"/>
</dbReference>
<dbReference type="GO" id="GO:0016020">
    <property type="term" value="C:membrane"/>
    <property type="evidence" value="ECO:0007669"/>
    <property type="project" value="GOC"/>
</dbReference>
<dbReference type="Gene3D" id="2.160.10.10">
    <property type="entry name" value="Hexapeptide repeat proteins"/>
    <property type="match status" value="1"/>
</dbReference>
<dbReference type="Proteomes" id="UP000011686">
    <property type="component" value="Chromosome"/>
</dbReference>
<keyword evidence="5 7" id="KW-0443">Lipid metabolism</keyword>
<keyword evidence="2 7" id="KW-0441">Lipid A biosynthesis</keyword>
<dbReference type="STRING" id="1208918.CDEE_0589"/>
<dbReference type="Pfam" id="PF00132">
    <property type="entry name" value="Hexapep"/>
    <property type="match status" value="2"/>
</dbReference>
<protein>
    <recommendedName>
        <fullName evidence="7">UDP-3-O-acylglucosamine N-acyltransferase</fullName>
        <ecNumber evidence="7">2.3.1.191</ecNumber>
    </recommendedName>
</protein>
<dbReference type="GO" id="GO:0016410">
    <property type="term" value="F:N-acyltransferase activity"/>
    <property type="evidence" value="ECO:0007669"/>
    <property type="project" value="InterPro"/>
</dbReference>
<evidence type="ECO:0000256" key="5">
    <source>
        <dbReference type="ARBA" id="ARBA00023098"/>
    </source>
</evidence>
<dbReference type="EMBL" id="CP003804">
    <property type="protein sequence ID" value="AGF47617.1"/>
    <property type="molecule type" value="Genomic_DNA"/>
</dbReference>
<evidence type="ECO:0000256" key="2">
    <source>
        <dbReference type="ARBA" id="ARBA00022556"/>
    </source>
</evidence>
<evidence type="ECO:0000313" key="9">
    <source>
        <dbReference type="EMBL" id="AGF47617.1"/>
    </source>
</evidence>
<keyword evidence="4 7" id="KW-0677">Repeat</keyword>
<comment type="function">
    <text evidence="7">Catalyzes the N-acylation of UDP-3-O-acylglucosamine using 3-hydroxyacyl-ACP as the acyl donor. Is involved in the biosynthesis of lipid A, a phosphorylated glycolipid that anchors the lipopolysaccharide to the outer membrane of the cell.</text>
</comment>
<name>M1LPM6_9PROT</name>
<comment type="pathway">
    <text evidence="7">Bacterial outer membrane biogenesis; LPS lipid A biosynthesis.</text>
</comment>
<dbReference type="PATRIC" id="fig|1208918.3.peg.316"/>
<dbReference type="Gene3D" id="3.40.1390.10">
    <property type="entry name" value="MurE/MurF, N-terminal domain"/>
    <property type="match status" value="1"/>
</dbReference>
<dbReference type="InterPro" id="IPR007691">
    <property type="entry name" value="LpxD"/>
</dbReference>
<keyword evidence="6 7" id="KW-0012">Acyltransferase</keyword>
<keyword evidence="3 7" id="KW-0808">Transferase</keyword>
<dbReference type="Pfam" id="PF04613">
    <property type="entry name" value="LpxD"/>
    <property type="match status" value="1"/>
</dbReference>
<dbReference type="KEGG" id="kct:CDEE_0589"/>
<accession>M1LPM6</accession>
<feature type="domain" description="UDP-3-O-[3-hydroxymyristoyl] glucosamine N-acyltransferase non-repeat region" evidence="8">
    <location>
        <begin position="40"/>
        <end position="111"/>
    </location>
</feature>